<evidence type="ECO:0000313" key="2">
    <source>
        <dbReference type="EMBL" id="SOB58170.1"/>
    </source>
</evidence>
<proteinExistence type="predicted"/>
<dbReference type="EMBL" id="LT907975">
    <property type="protein sequence ID" value="SOB58170.1"/>
    <property type="molecule type" value="Genomic_DNA"/>
</dbReference>
<name>A0A2C8F704_9BACT</name>
<reference evidence="3" key="1">
    <citation type="submission" date="2017-09" db="EMBL/GenBank/DDBJ databases">
        <authorList>
            <person name="Regsiter A."/>
            <person name="William W."/>
        </authorList>
    </citation>
    <scope>NUCLEOTIDE SEQUENCE [LARGE SCALE GENOMIC DNA]</scope>
    <source>
        <strain evidence="3">500-1</strain>
    </source>
</reference>
<dbReference type="Proteomes" id="UP000219215">
    <property type="component" value="Chromosome DPRO"/>
</dbReference>
<dbReference type="AlphaFoldDB" id="A0A2C8F704"/>
<dbReference type="SUPFAM" id="SSF52540">
    <property type="entry name" value="P-loop containing nucleoside triphosphate hydrolases"/>
    <property type="match status" value="1"/>
</dbReference>
<dbReference type="OrthoDB" id="5516148at2"/>
<keyword evidence="3" id="KW-1185">Reference proteome</keyword>
<gene>
    <name evidence="2" type="ORF">DPRO_1281</name>
</gene>
<sequence>MQLIKFQLFSGDKLIRDIPFKKGLNIITNQDAAGNQIGKSTALRAIDFCLGGDIHQLWTDPETKAANKDVKQFLTSGNVVFHLVVSINGYQSTITRCATLKGRQIRILSTIDGTEYTTDTSFQQVLPSTLGHTVARPTFKQIKRRFFRVFKKSSNQTLKYLHSYTSDDEYRFVNLYLFGFDGEDKLQKEYKLNKRLSDIQSRRKAILNARHLAHYEKQLASIDKEIQILSEKEEAIDITGVQESVIQKLQEVRSKIANLSSSVSYLEIRLVYYKKTIDEYENKVQQVDTQTIRNIYEEAKALIPDLSKSFEETVAFHNSMLESKARYVKDQVEKIEKELTTQRLELRAHLKNEERLVKEVAAAGQLDGFILIEKAIQEQREKRGQVNFVVLEVKRIDSESEHLDSELKRLRAINEELENSFNNKIAVFNKEYTPLAQNVFGVPLKLEKESSDDGKITFSIQKEDEISGDGAPRAAAMTFELALVKYSQETNSKLPQFTMQDYIEAVDDDKIEKLFNFANKNKAQTIVAVLSYKLHPLGEKFCDSNTVLTLSQADKFFKV</sequence>
<evidence type="ECO:0000256" key="1">
    <source>
        <dbReference type="SAM" id="Coils"/>
    </source>
</evidence>
<dbReference type="KEGG" id="pprf:DPRO_1281"/>
<keyword evidence="1" id="KW-0175">Coiled coil</keyword>
<dbReference type="RefSeq" id="WP_097011287.1">
    <property type="nucleotide sequence ID" value="NZ_LT907975.1"/>
</dbReference>
<evidence type="ECO:0000313" key="3">
    <source>
        <dbReference type="Proteomes" id="UP000219215"/>
    </source>
</evidence>
<feature type="coiled-coil region" evidence="1">
    <location>
        <begin position="318"/>
        <end position="352"/>
    </location>
</feature>
<dbReference type="InterPro" id="IPR027417">
    <property type="entry name" value="P-loop_NTPase"/>
</dbReference>
<protein>
    <recommendedName>
        <fullName evidence="4">DUF2326 domain-containing protein</fullName>
    </recommendedName>
</protein>
<organism evidence="2 3">
    <name type="scientific">Pseudodesulfovibrio profundus</name>
    <dbReference type="NCBI Taxonomy" id="57320"/>
    <lineage>
        <taxon>Bacteria</taxon>
        <taxon>Pseudomonadati</taxon>
        <taxon>Thermodesulfobacteriota</taxon>
        <taxon>Desulfovibrionia</taxon>
        <taxon>Desulfovibrionales</taxon>
        <taxon>Desulfovibrionaceae</taxon>
    </lineage>
</organism>
<accession>A0A2C8F704</accession>
<evidence type="ECO:0008006" key="4">
    <source>
        <dbReference type="Google" id="ProtNLM"/>
    </source>
</evidence>
<dbReference type="Gene3D" id="3.40.50.300">
    <property type="entry name" value="P-loop containing nucleotide triphosphate hydrolases"/>
    <property type="match status" value="1"/>
</dbReference>